<dbReference type="PANTHER" id="PTHR37363:SF1">
    <property type="entry name" value="EKC_KEOPS COMPLEX SUBUNIT GON7"/>
    <property type="match status" value="1"/>
</dbReference>
<accession>A0A6P3F9V6</accession>
<reference evidence="3" key="1">
    <citation type="submission" date="2025-08" db="UniProtKB">
        <authorList>
            <consortium name="RefSeq"/>
        </authorList>
    </citation>
    <scope>IDENTIFICATION</scope>
</reference>
<evidence type="ECO:0000313" key="2">
    <source>
        <dbReference type="Proteomes" id="UP000515203"/>
    </source>
</evidence>
<dbReference type="AlphaFoldDB" id="A0A6P3F9V6"/>
<sequence>MELLAEYVGPDRERRQVRVVCEASGDADHLQKLSSSVAQMKELVNQLFEPLVQQEAKDQVTADPDEMLEGNGEDGAEDENDIDKRTNSDEPSAKRPKTPS</sequence>
<dbReference type="GO" id="GO:0005730">
    <property type="term" value="C:nucleolus"/>
    <property type="evidence" value="ECO:0007669"/>
    <property type="project" value="Ensembl"/>
</dbReference>
<dbReference type="GO" id="GO:0005654">
    <property type="term" value="C:nucleoplasm"/>
    <property type="evidence" value="ECO:0007669"/>
    <property type="project" value="Ensembl"/>
</dbReference>
<dbReference type="Proteomes" id="UP000515203">
    <property type="component" value="Unplaced"/>
</dbReference>
<dbReference type="Pfam" id="PF15387">
    <property type="entry name" value="DUF4611"/>
    <property type="match status" value="1"/>
</dbReference>
<feature type="compositionally biased region" description="Basic and acidic residues" evidence="1">
    <location>
        <begin position="82"/>
        <end position="93"/>
    </location>
</feature>
<dbReference type="GeneID" id="101569627"/>
<dbReference type="RefSeq" id="XP_004635208.1">
    <property type="nucleotide sequence ID" value="XM_004635151.2"/>
</dbReference>
<dbReference type="GO" id="GO:0002949">
    <property type="term" value="P:tRNA threonylcarbamoyladenosine modification"/>
    <property type="evidence" value="ECO:0007669"/>
    <property type="project" value="Ensembl"/>
</dbReference>
<dbReference type="PANTHER" id="PTHR37363">
    <property type="entry name" value="EKC/KEOPS COMPLEX SUBUNIT GON7"/>
    <property type="match status" value="1"/>
</dbReference>
<feature type="region of interest" description="Disordered" evidence="1">
    <location>
        <begin position="55"/>
        <end position="100"/>
    </location>
</feature>
<dbReference type="FunCoup" id="A0A6P3F9V6">
    <property type="interactions" value="595"/>
</dbReference>
<protein>
    <submittedName>
        <fullName evidence="3">EKC/KEOPS complex subunit GON7</fullName>
    </submittedName>
</protein>
<keyword evidence="2" id="KW-1185">Reference proteome</keyword>
<dbReference type="InterPro" id="IPR027893">
    <property type="entry name" value="GON7_meta"/>
</dbReference>
<dbReference type="OrthoDB" id="8905128at2759"/>
<organism evidence="2 3">
    <name type="scientific">Octodon degus</name>
    <name type="common">Degu</name>
    <name type="synonym">Sciurus degus</name>
    <dbReference type="NCBI Taxonomy" id="10160"/>
    <lineage>
        <taxon>Eukaryota</taxon>
        <taxon>Metazoa</taxon>
        <taxon>Chordata</taxon>
        <taxon>Craniata</taxon>
        <taxon>Vertebrata</taxon>
        <taxon>Euteleostomi</taxon>
        <taxon>Mammalia</taxon>
        <taxon>Eutheria</taxon>
        <taxon>Euarchontoglires</taxon>
        <taxon>Glires</taxon>
        <taxon>Rodentia</taxon>
        <taxon>Hystricomorpha</taxon>
        <taxon>Octodontidae</taxon>
        <taxon>Octodon</taxon>
    </lineage>
</organism>
<evidence type="ECO:0000313" key="3">
    <source>
        <dbReference type="RefSeq" id="XP_004635208.1"/>
    </source>
</evidence>
<dbReference type="OMA" id="KTCVDGP"/>
<feature type="compositionally biased region" description="Acidic residues" evidence="1">
    <location>
        <begin position="63"/>
        <end position="81"/>
    </location>
</feature>
<proteinExistence type="predicted"/>
<dbReference type="InParanoid" id="A0A6P3F9V6"/>
<gene>
    <name evidence="3" type="primary">Gon7</name>
</gene>
<dbReference type="CTD" id="84520"/>
<name>A0A6P3F9V6_OCTDE</name>
<dbReference type="GO" id="GO:0005829">
    <property type="term" value="C:cytosol"/>
    <property type="evidence" value="ECO:0007669"/>
    <property type="project" value="Ensembl"/>
</dbReference>
<evidence type="ECO:0000256" key="1">
    <source>
        <dbReference type="SAM" id="MobiDB-lite"/>
    </source>
</evidence>
<dbReference type="GO" id="GO:0000408">
    <property type="term" value="C:EKC/KEOPS complex"/>
    <property type="evidence" value="ECO:0007669"/>
    <property type="project" value="Ensembl"/>
</dbReference>